<dbReference type="EMBL" id="SLTU01000002">
    <property type="protein sequence ID" value="TDA73388.1"/>
    <property type="molecule type" value="Genomic_DNA"/>
</dbReference>
<evidence type="ECO:0000313" key="2">
    <source>
        <dbReference type="Proteomes" id="UP000294527"/>
    </source>
</evidence>
<name>A0A4R4GD27_9BACT</name>
<organism evidence="1 2">
    <name type="scientific">Phocaeicola dorei</name>
    <dbReference type="NCBI Taxonomy" id="357276"/>
    <lineage>
        <taxon>Bacteria</taxon>
        <taxon>Pseudomonadati</taxon>
        <taxon>Bacteroidota</taxon>
        <taxon>Bacteroidia</taxon>
        <taxon>Bacteroidales</taxon>
        <taxon>Bacteroidaceae</taxon>
        <taxon>Phocaeicola</taxon>
    </lineage>
</organism>
<gene>
    <name evidence="1" type="ORF">E1I98_18715</name>
</gene>
<sequence>MKDDELKKQEVVNAESEKQNVTTLNEKLDFLDLENVEGGTVKDFKDDEHLKSEGGNVGVGCVC</sequence>
<evidence type="ECO:0000313" key="1">
    <source>
        <dbReference type="EMBL" id="TDA73388.1"/>
    </source>
</evidence>
<dbReference type="RefSeq" id="WP_132140889.1">
    <property type="nucleotide sequence ID" value="NZ_SLTU01000002.1"/>
</dbReference>
<protein>
    <submittedName>
        <fullName evidence="1">Uncharacterized protein</fullName>
    </submittedName>
</protein>
<dbReference type="Proteomes" id="UP000294527">
    <property type="component" value="Unassembled WGS sequence"/>
</dbReference>
<comment type="caution">
    <text evidence="1">The sequence shown here is derived from an EMBL/GenBank/DDBJ whole genome shotgun (WGS) entry which is preliminary data.</text>
</comment>
<reference evidence="1 2" key="1">
    <citation type="journal article" date="2019" name="Nat. Microbiol.">
        <title>Genomic variation and strain-specific functional adaptation in the human gut microbiome during early life.</title>
        <authorList>
            <person name="Vatanen T."/>
            <person name="Plichta D.R."/>
            <person name="Somani J."/>
            <person name="Munch P.C."/>
            <person name="Arthur T.D."/>
            <person name="Hall A.B."/>
            <person name="Rudolf S."/>
            <person name="Oakeley E.J."/>
            <person name="Ke X."/>
            <person name="Young R.A."/>
            <person name="Haiser H.J."/>
            <person name="Kolde R."/>
            <person name="Yassour M."/>
            <person name="Luopajarvi K."/>
            <person name="Siljander H."/>
            <person name="Virtanen S.M."/>
            <person name="Ilonen J."/>
            <person name="Uibo R."/>
            <person name="Tillmann V."/>
            <person name="Mokurov S."/>
            <person name="Dorshakova N."/>
            <person name="Porter J.A."/>
            <person name="McHardy A.C."/>
            <person name="Lahdesmaki H."/>
            <person name="Vlamakis H."/>
            <person name="Huttenhower C."/>
            <person name="Knip M."/>
            <person name="Xavier R.J."/>
        </authorList>
    </citation>
    <scope>NUCLEOTIDE SEQUENCE [LARGE SCALE GENOMIC DNA]</scope>
    <source>
        <strain evidence="1 2">RJX1047</strain>
    </source>
</reference>
<accession>A0A4R4GD27</accession>
<dbReference type="AlphaFoldDB" id="A0A4R4GD27"/>
<proteinExistence type="predicted"/>